<dbReference type="Gene3D" id="2.90.10.10">
    <property type="entry name" value="Bulb-type lectin domain"/>
    <property type="match status" value="3"/>
</dbReference>
<organism evidence="2">
    <name type="scientific">Pseudomonas iranensis</name>
    <dbReference type="NCBI Taxonomy" id="2745503"/>
    <lineage>
        <taxon>Bacteria</taxon>
        <taxon>Pseudomonadati</taxon>
        <taxon>Pseudomonadota</taxon>
        <taxon>Gammaproteobacteria</taxon>
        <taxon>Pseudomonadales</taxon>
        <taxon>Pseudomonadaceae</taxon>
        <taxon>Pseudomonas</taxon>
    </lineage>
</organism>
<accession>A0AAU7EY42</accession>
<reference evidence="2" key="1">
    <citation type="submission" date="2024-05" db="EMBL/GenBank/DDBJ databases">
        <title>Draft genome sequence of Pseudomonas iranensis M7D1.</title>
        <authorList>
            <person name="Miller S.L."/>
            <person name="Nsubuga A."/>
            <person name="Lu N."/>
            <person name="King J."/>
            <person name="Shears P."/>
            <person name="Lawson P.A."/>
        </authorList>
    </citation>
    <scope>NUCLEOTIDE SEQUENCE</scope>
    <source>
        <strain evidence="2">M7D1</strain>
    </source>
</reference>
<protein>
    <submittedName>
        <fullName evidence="2">Putidacin L1 family lectin-like bacteriocin</fullName>
    </submittedName>
</protein>
<dbReference type="SMART" id="SM00108">
    <property type="entry name" value="B_lectin"/>
    <property type="match status" value="2"/>
</dbReference>
<dbReference type="SUPFAM" id="SSF51110">
    <property type="entry name" value="alpha-D-mannose-specific plant lectins"/>
    <property type="match status" value="2"/>
</dbReference>
<dbReference type="NCBIfam" id="NF033557">
    <property type="entry name" value="LLB_putidacin"/>
    <property type="match status" value="1"/>
</dbReference>
<sequence length="281" mass="31062">MASLPRYPFTENGSSVLLPLHEMSAGQYLQSPDKRFKLDVQADGNLVIYDGVTPVWVATAGQPYTSGGKQIDKSKIYFYLMYYAFLNDPTHGRMWGTANSTPLNNDIWGAYVRTYLQLQNDGNLVVVDSVPVWASNSAIPISPVVESVYIPAGTTLEVDRRYVVGGTTLVFQSDGNLVVSNGPLGVLWASWTQNKGATRAVMQEDGNFVIYDANNTPLWFTGTAGKPGAMAKVQANGSFSIVSEKPVWARFGFTPTILPKRVYQWDNGPWTPFIERPIWSF</sequence>
<proteinExistence type="predicted"/>
<gene>
    <name evidence="2" type="ORF">ABHN08_02130</name>
</gene>
<feature type="domain" description="Bulb-type lectin" evidence="1">
    <location>
        <begin position="14"/>
        <end position="223"/>
    </location>
</feature>
<dbReference type="EMBL" id="CP157354">
    <property type="protein sequence ID" value="XBL96786.1"/>
    <property type="molecule type" value="Genomic_DNA"/>
</dbReference>
<evidence type="ECO:0000259" key="1">
    <source>
        <dbReference type="PROSITE" id="PS50927"/>
    </source>
</evidence>
<dbReference type="PROSITE" id="PS50927">
    <property type="entry name" value="BULB_LECTIN"/>
    <property type="match status" value="1"/>
</dbReference>
<dbReference type="InterPro" id="IPR001480">
    <property type="entry name" value="Bulb-type_lectin_dom"/>
</dbReference>
<dbReference type="InterPro" id="IPR036426">
    <property type="entry name" value="Bulb-type_lectin_dom_sf"/>
</dbReference>
<dbReference type="AlphaFoldDB" id="A0AAU7EY42"/>
<name>A0AAU7EY42_9PSED</name>
<evidence type="ECO:0000313" key="2">
    <source>
        <dbReference type="EMBL" id="XBL96786.1"/>
    </source>
</evidence>